<proteinExistence type="predicted"/>
<dbReference type="Pfam" id="PF00188">
    <property type="entry name" value="CAP"/>
    <property type="match status" value="1"/>
</dbReference>
<dbReference type="Gene3D" id="3.40.33.10">
    <property type="entry name" value="CAP"/>
    <property type="match status" value="1"/>
</dbReference>
<evidence type="ECO:0000313" key="2">
    <source>
        <dbReference type="EMBL" id="HEA19871.1"/>
    </source>
</evidence>
<dbReference type="InterPro" id="IPR014044">
    <property type="entry name" value="CAP_dom"/>
</dbReference>
<organism evidence="2">
    <name type="scientific">Pricia antarctica</name>
    <dbReference type="NCBI Taxonomy" id="641691"/>
    <lineage>
        <taxon>Bacteria</taxon>
        <taxon>Pseudomonadati</taxon>
        <taxon>Bacteroidota</taxon>
        <taxon>Flavobacteriia</taxon>
        <taxon>Flavobacteriales</taxon>
        <taxon>Flavobacteriaceae</taxon>
        <taxon>Pricia</taxon>
    </lineage>
</organism>
<reference evidence="2" key="1">
    <citation type="journal article" date="2020" name="mSystems">
        <title>Genome- and Community-Level Interaction Insights into Carbon Utilization and Element Cycling Functions of Hydrothermarchaeota in Hydrothermal Sediment.</title>
        <authorList>
            <person name="Zhou Z."/>
            <person name="Liu Y."/>
            <person name="Xu W."/>
            <person name="Pan J."/>
            <person name="Luo Z.H."/>
            <person name="Li M."/>
        </authorList>
    </citation>
    <scope>NUCLEOTIDE SEQUENCE [LARGE SCALE GENOMIC DNA]</scope>
    <source>
        <strain evidence="2">HyVt-345</strain>
    </source>
</reference>
<dbReference type="EMBL" id="DRGL01000015">
    <property type="protein sequence ID" value="HEA19871.1"/>
    <property type="molecule type" value="Genomic_DNA"/>
</dbReference>
<accession>A0A831QMH9</accession>
<comment type="caution">
    <text evidence="2">The sequence shown here is derived from an EMBL/GenBank/DDBJ whole genome shotgun (WGS) entry which is preliminary data.</text>
</comment>
<dbReference type="AlphaFoldDB" id="A0A831QMH9"/>
<gene>
    <name evidence="2" type="ORF">ENH87_03010</name>
</gene>
<feature type="domain" description="SCP" evidence="1">
    <location>
        <begin position="44"/>
        <end position="152"/>
    </location>
</feature>
<dbReference type="PANTHER" id="PTHR31157">
    <property type="entry name" value="SCP DOMAIN-CONTAINING PROTEIN"/>
    <property type="match status" value="1"/>
</dbReference>
<dbReference type="PROSITE" id="PS51257">
    <property type="entry name" value="PROKAR_LIPOPROTEIN"/>
    <property type="match status" value="1"/>
</dbReference>
<dbReference type="SUPFAM" id="SSF55797">
    <property type="entry name" value="PR-1-like"/>
    <property type="match status" value="1"/>
</dbReference>
<evidence type="ECO:0000259" key="1">
    <source>
        <dbReference type="Pfam" id="PF00188"/>
    </source>
</evidence>
<dbReference type="InterPro" id="IPR035940">
    <property type="entry name" value="CAP_sf"/>
</dbReference>
<name>A0A831QMH9_9FLAO</name>
<sequence>MVRFTTLIFISIFISMVSCSKEEIELNQQSNIESHTSDIENEILYLVNEYRMSKGLISLEFDAETYDFALAHNAYMISEGNISHDNFKQRSSKLAVNVGAGYVSENIGKNFVTAQALVGAWKESHSHQKNMVGDFTHFAVSATSDSNGILYFTNLFFK</sequence>
<dbReference type="CDD" id="cd05379">
    <property type="entry name" value="CAP_bacterial"/>
    <property type="match status" value="1"/>
</dbReference>
<dbReference type="PANTHER" id="PTHR31157:SF1">
    <property type="entry name" value="SCP DOMAIN-CONTAINING PROTEIN"/>
    <property type="match status" value="1"/>
</dbReference>
<dbReference type="Proteomes" id="UP000886191">
    <property type="component" value="Unassembled WGS sequence"/>
</dbReference>
<protein>
    <submittedName>
        <fullName evidence="2">CAP domain-containing protein</fullName>
    </submittedName>
</protein>